<feature type="non-terminal residue" evidence="1">
    <location>
        <position position="312"/>
    </location>
</feature>
<sequence length="312" mass="36504">FETRIPQHPLPILCYSNNYDISRDLIGYIQFQWKSTGLTLLDQTYFREIELFGPLFVFLVICVDESDKSSRIQYIMDTVGQLQIASFIVFTGSHGSRKLGITKQAKKLSTKHQSQLVQTEVSDAKQDFEGVFCKLNQFCFQKILEAKKNFENQKVFSSKQDQLLHFLKSCPIYNFNNDLHFISQQCVSILKGQLGLQTGKLITPLNLQYVEQLFGQFYQYSQGRFYFQLRDVSKPIQKKDLECKQVQIFGVTILEKQNQQVFQDGAFQVQFRIEDFISKLLDQKATEFEMFCYLFNILIVFDPSNELILDFY</sequence>
<evidence type="ECO:0000313" key="1">
    <source>
        <dbReference type="EMBL" id="JAP88700.1"/>
    </source>
</evidence>
<protein>
    <submittedName>
        <fullName evidence="1">Uncharacterized protein</fullName>
    </submittedName>
</protein>
<name>A0A146JVX9_9EUKA</name>
<reference evidence="1" key="1">
    <citation type="submission" date="2015-07" db="EMBL/GenBank/DDBJ databases">
        <title>Adaptation to a free-living lifestyle via gene acquisitions in the diplomonad Trepomonas sp. PC1.</title>
        <authorList>
            <person name="Xu F."/>
            <person name="Jerlstrom-Hultqvist J."/>
            <person name="Kolisko M."/>
            <person name="Simpson A.G.B."/>
            <person name="Roger A.J."/>
            <person name="Svard S.G."/>
            <person name="Andersson J.O."/>
        </authorList>
    </citation>
    <scope>NUCLEOTIDE SEQUENCE</scope>
    <source>
        <strain evidence="1">PC1</strain>
    </source>
</reference>
<gene>
    <name evidence="1" type="ORF">TPC1_31805</name>
</gene>
<dbReference type="EMBL" id="GDID01007906">
    <property type="protein sequence ID" value="JAP88700.1"/>
    <property type="molecule type" value="Transcribed_RNA"/>
</dbReference>
<organism evidence="1">
    <name type="scientific">Trepomonas sp. PC1</name>
    <dbReference type="NCBI Taxonomy" id="1076344"/>
    <lineage>
        <taxon>Eukaryota</taxon>
        <taxon>Metamonada</taxon>
        <taxon>Diplomonadida</taxon>
        <taxon>Hexamitidae</taxon>
        <taxon>Hexamitinae</taxon>
        <taxon>Trepomonas</taxon>
    </lineage>
</organism>
<accession>A0A146JVX9</accession>
<proteinExistence type="predicted"/>
<feature type="non-terminal residue" evidence="1">
    <location>
        <position position="1"/>
    </location>
</feature>
<dbReference type="AlphaFoldDB" id="A0A146JVX9"/>